<feature type="domain" description="Haem-binding" evidence="1">
    <location>
        <begin position="12"/>
        <end position="147"/>
    </location>
</feature>
<evidence type="ECO:0000313" key="2">
    <source>
        <dbReference type="EMBL" id="TXD90506.1"/>
    </source>
</evidence>
<sequence>MKVVKKILVVLLIVLVIMQFFAPKKNQGDLASLNAFTVETNMPKNVQSIFENTCYDCHSDYTRYPWYDRITPLNYWLADHIEEGKEHFNASSWDRYTIKKKDHKLEELIEEVEKKNMPLESYTYTHAEAKLSDEEIKAVVAWAKTVRAGYNLVSN</sequence>
<dbReference type="Pfam" id="PF14376">
    <property type="entry name" value="Haem_bd"/>
    <property type="match status" value="1"/>
</dbReference>
<dbReference type="Gene3D" id="1.10.760.10">
    <property type="entry name" value="Cytochrome c-like domain"/>
    <property type="match status" value="1"/>
</dbReference>
<dbReference type="SUPFAM" id="SSF46626">
    <property type="entry name" value="Cytochrome c"/>
    <property type="match status" value="1"/>
</dbReference>
<proteinExistence type="predicted"/>
<comment type="caution">
    <text evidence="2">The sequence shown here is derived from an EMBL/GenBank/DDBJ whole genome shotgun (WGS) entry which is preliminary data.</text>
</comment>
<reference evidence="2 3" key="1">
    <citation type="submission" date="2019-08" db="EMBL/GenBank/DDBJ databases">
        <title>Genomes of Subsaximicrobium wynnwilliamsii strains.</title>
        <authorList>
            <person name="Bowman J.P."/>
        </authorList>
    </citation>
    <scope>NUCLEOTIDE SEQUENCE [LARGE SCALE GENOMIC DNA]</scope>
    <source>
        <strain evidence="2 3">2-80-2</strain>
    </source>
</reference>
<evidence type="ECO:0000313" key="3">
    <source>
        <dbReference type="Proteomes" id="UP000321578"/>
    </source>
</evidence>
<dbReference type="Proteomes" id="UP000321578">
    <property type="component" value="Unassembled WGS sequence"/>
</dbReference>
<protein>
    <submittedName>
        <fullName evidence="2">Cytochrome C</fullName>
    </submittedName>
</protein>
<dbReference type="EMBL" id="VORO01000003">
    <property type="protein sequence ID" value="TXD90506.1"/>
    <property type="molecule type" value="Genomic_DNA"/>
</dbReference>
<dbReference type="AlphaFoldDB" id="A0A5C6ZKH9"/>
<keyword evidence="3" id="KW-1185">Reference proteome</keyword>
<dbReference type="InterPro" id="IPR025992">
    <property type="entry name" value="Haem-bd"/>
</dbReference>
<accession>A0A5C6ZKH9</accession>
<dbReference type="GO" id="GO:0020037">
    <property type="term" value="F:heme binding"/>
    <property type="evidence" value="ECO:0007669"/>
    <property type="project" value="InterPro"/>
</dbReference>
<dbReference type="InterPro" id="IPR036909">
    <property type="entry name" value="Cyt_c-like_dom_sf"/>
</dbReference>
<name>A0A5C6ZKH9_9FLAO</name>
<evidence type="ECO:0000259" key="1">
    <source>
        <dbReference type="SMART" id="SM01235"/>
    </source>
</evidence>
<gene>
    <name evidence="2" type="ORF">ESY86_03835</name>
</gene>
<dbReference type="SMART" id="SM01235">
    <property type="entry name" value="Haem_bd"/>
    <property type="match status" value="1"/>
</dbReference>
<organism evidence="2 3">
    <name type="scientific">Subsaximicrobium wynnwilliamsii</name>
    <dbReference type="NCBI Taxonomy" id="291179"/>
    <lineage>
        <taxon>Bacteria</taxon>
        <taxon>Pseudomonadati</taxon>
        <taxon>Bacteroidota</taxon>
        <taxon>Flavobacteriia</taxon>
        <taxon>Flavobacteriales</taxon>
        <taxon>Flavobacteriaceae</taxon>
        <taxon>Subsaximicrobium</taxon>
    </lineage>
</organism>
<dbReference type="GO" id="GO:0009055">
    <property type="term" value="F:electron transfer activity"/>
    <property type="evidence" value="ECO:0007669"/>
    <property type="project" value="InterPro"/>
</dbReference>
<dbReference type="RefSeq" id="WP_147085252.1">
    <property type="nucleotide sequence ID" value="NZ_VORM01000002.1"/>
</dbReference>
<dbReference type="OrthoDB" id="196738at2"/>